<dbReference type="InterPro" id="IPR015510">
    <property type="entry name" value="PGRP"/>
</dbReference>
<feature type="signal peptide" evidence="3">
    <location>
        <begin position="1"/>
        <end position="23"/>
    </location>
</feature>
<proteinExistence type="inferred from homology"/>
<dbReference type="KEGG" id="cjk:jk0553"/>
<keyword evidence="3" id="KW-0732">Signal</keyword>
<gene>
    <name evidence="6" type="ordered locus">jk0553</name>
</gene>
<dbReference type="Proteomes" id="UP000000545">
    <property type="component" value="Chromosome"/>
</dbReference>
<dbReference type="GO" id="GO:0008270">
    <property type="term" value="F:zinc ion binding"/>
    <property type="evidence" value="ECO:0007669"/>
    <property type="project" value="InterPro"/>
</dbReference>
<dbReference type="InterPro" id="IPR006619">
    <property type="entry name" value="PGRP_domain_met/bac"/>
</dbReference>
<dbReference type="PANTHER" id="PTHR11022">
    <property type="entry name" value="PEPTIDOGLYCAN RECOGNITION PROTEIN"/>
    <property type="match status" value="1"/>
</dbReference>
<dbReference type="HOGENOM" id="CLU_044057_0_0_11"/>
<dbReference type="eggNOG" id="COG5479">
    <property type="taxonomic scope" value="Bacteria"/>
</dbReference>
<dbReference type="SMART" id="SM00644">
    <property type="entry name" value="Ami_2"/>
    <property type="match status" value="1"/>
</dbReference>
<dbReference type="CDD" id="cd06583">
    <property type="entry name" value="PGRP"/>
    <property type="match status" value="1"/>
</dbReference>
<protein>
    <submittedName>
        <fullName evidence="6">Putative secreted protein</fullName>
    </submittedName>
</protein>
<keyword evidence="7" id="KW-1185">Reference proteome</keyword>
<feature type="compositionally biased region" description="Low complexity" evidence="2">
    <location>
        <begin position="51"/>
        <end position="67"/>
    </location>
</feature>
<evidence type="ECO:0000256" key="1">
    <source>
        <dbReference type="ARBA" id="ARBA00007553"/>
    </source>
</evidence>
<dbReference type="PANTHER" id="PTHR11022:SF41">
    <property type="entry name" value="PEPTIDOGLYCAN-RECOGNITION PROTEIN LC-RELATED"/>
    <property type="match status" value="1"/>
</dbReference>
<evidence type="ECO:0000313" key="6">
    <source>
        <dbReference type="EMBL" id="CAI36712.1"/>
    </source>
</evidence>
<evidence type="ECO:0000313" key="7">
    <source>
        <dbReference type="Proteomes" id="UP000000545"/>
    </source>
</evidence>
<comment type="similarity">
    <text evidence="1">Belongs to the N-acetylmuramoyl-L-alanine amidase 2 family.</text>
</comment>
<dbReference type="InterPro" id="IPR002502">
    <property type="entry name" value="Amidase_domain"/>
</dbReference>
<dbReference type="EMBL" id="CR931997">
    <property type="protein sequence ID" value="CAI36712.1"/>
    <property type="molecule type" value="Genomic_DNA"/>
</dbReference>
<dbReference type="GO" id="GO:0009253">
    <property type="term" value="P:peptidoglycan catabolic process"/>
    <property type="evidence" value="ECO:0007669"/>
    <property type="project" value="InterPro"/>
</dbReference>
<evidence type="ECO:0000259" key="4">
    <source>
        <dbReference type="SMART" id="SM00644"/>
    </source>
</evidence>
<dbReference type="Gene3D" id="3.40.80.10">
    <property type="entry name" value="Peptidoglycan recognition protein-like"/>
    <property type="match status" value="1"/>
</dbReference>
<sequence>MWFIIRCMTLTRRAFFRSSTALGAAVGGSLLFANRNNMGVFSSADDALPGADPAGAASAPTPAEPEGFTGTGIGVNQKGELPGGTGYLTITFAPAATEATQATLRFEFPDGRTEDRVVLPEAHDREGDDSALKSEPVELPDGATAVWLPGEVNDPATRLFLHIVEAPQGQEEQIFGAGIAPYAAPMGLPSNPAELQSSLETGAAGLAGSLALAGTIAGILQSSGLANPGVPAPGGGNGIGGANVINGLRVVSRREWGANESLTGWTPRFTRAQLITVHHTAMATPVNGDYAANVRSIYAFHASSANGGRGWGDIGYHLLIAPDGTVFQGRTTGTDGQAVFQSGSLGASPMSVTAGHVYNANDGNIGVCLLGNFMQQAPTPAAINSLVRVLGHLCRGLGLDPRGSVRYVNNAARLNLTRRTITGHRDWSDVSTATACPGDRAYALMDQVRSRV</sequence>
<reference evidence="6 7" key="1">
    <citation type="journal article" date="2005" name="J. Bacteriol.">
        <title>Complete genome sequence and analysis of the multiresistant nosocomial pathogen Corynebacterium jeikeium K411, a lipid-requiring bacterium of the human skin flora.</title>
        <authorList>
            <person name="Tauch A."/>
            <person name="Kaiser O."/>
            <person name="Hain T."/>
            <person name="Goesmann A."/>
            <person name="Weisshaar B."/>
            <person name="Albersmeier A."/>
            <person name="Bekel T."/>
            <person name="Bischoff N."/>
            <person name="Brune I."/>
            <person name="Chakraborty T."/>
            <person name="Kalinowski J."/>
            <person name="Meyer F."/>
            <person name="Rupp O."/>
            <person name="Schneiker S."/>
            <person name="Viehoever P."/>
            <person name="Puehler A."/>
        </authorList>
    </citation>
    <scope>NUCLEOTIDE SEQUENCE [LARGE SCALE GENOMIC DNA]</scope>
    <source>
        <strain evidence="6 7">K411</strain>
    </source>
</reference>
<dbReference type="InterPro" id="IPR036505">
    <property type="entry name" value="Amidase/PGRP_sf"/>
</dbReference>
<dbReference type="Pfam" id="PF01510">
    <property type="entry name" value="Amidase_2"/>
    <property type="match status" value="1"/>
</dbReference>
<dbReference type="SMART" id="SM00701">
    <property type="entry name" value="PGRP"/>
    <property type="match status" value="1"/>
</dbReference>
<dbReference type="SUPFAM" id="SSF55846">
    <property type="entry name" value="N-acetylmuramoyl-L-alanine amidase-like"/>
    <property type="match status" value="1"/>
</dbReference>
<feature type="region of interest" description="Disordered" evidence="2">
    <location>
        <begin position="51"/>
        <end position="76"/>
    </location>
</feature>
<dbReference type="GO" id="GO:0008745">
    <property type="term" value="F:N-acetylmuramoyl-L-alanine amidase activity"/>
    <property type="evidence" value="ECO:0007669"/>
    <property type="project" value="InterPro"/>
</dbReference>
<feature type="chain" id="PRO_5039637806" evidence="3">
    <location>
        <begin position="24"/>
        <end position="452"/>
    </location>
</feature>
<dbReference type="STRING" id="306537.jk0553"/>
<name>Q4JWU5_CORJK</name>
<feature type="domain" description="N-acetylmuramoyl-L-alanine amidase" evidence="4">
    <location>
        <begin position="260"/>
        <end position="438"/>
    </location>
</feature>
<evidence type="ECO:0000256" key="2">
    <source>
        <dbReference type="SAM" id="MobiDB-lite"/>
    </source>
</evidence>
<evidence type="ECO:0000256" key="3">
    <source>
        <dbReference type="SAM" id="SignalP"/>
    </source>
</evidence>
<organism evidence="6 7">
    <name type="scientific">Corynebacterium jeikeium (strain K411)</name>
    <dbReference type="NCBI Taxonomy" id="306537"/>
    <lineage>
        <taxon>Bacteria</taxon>
        <taxon>Bacillati</taxon>
        <taxon>Actinomycetota</taxon>
        <taxon>Actinomycetes</taxon>
        <taxon>Mycobacteriales</taxon>
        <taxon>Corynebacteriaceae</taxon>
        <taxon>Corynebacterium</taxon>
    </lineage>
</organism>
<feature type="domain" description="Peptidoglycan recognition protein family" evidence="5">
    <location>
        <begin position="248"/>
        <end position="412"/>
    </location>
</feature>
<evidence type="ECO:0000259" key="5">
    <source>
        <dbReference type="SMART" id="SM00701"/>
    </source>
</evidence>
<accession>Q4JWU5</accession>
<dbReference type="PATRIC" id="fig|306537.10.peg.565"/>
<dbReference type="AlphaFoldDB" id="Q4JWU5"/>